<feature type="transmembrane region" description="Helical" evidence="4">
    <location>
        <begin position="352"/>
        <end position="371"/>
    </location>
</feature>
<name>A0A7W6EI94_9HYPH</name>
<dbReference type="InterPro" id="IPR050327">
    <property type="entry name" value="Proton-linked_MCT"/>
</dbReference>
<dbReference type="AlphaFoldDB" id="A0A7W6EI94"/>
<accession>A0A7W6EI94</accession>
<dbReference type="PANTHER" id="PTHR11360">
    <property type="entry name" value="MONOCARBOXYLATE TRANSPORTER"/>
    <property type="match status" value="1"/>
</dbReference>
<sequence length="411" mass="42259">MTAGANIPVAVPSRRHVIPVLGMTQILAWGSSYYLLAVLAAPIAADTGWPLAWIVGGLSLGLLTAGIVSPRVGGSIQRLGGRPVLAFSAACLGLGLAGLGLSPNLLVYIAAWLIVGVGMGAGLYDAAFATLGRLYGLKARSAITALTLFGGFASTLCWPLSAWLVSELGWRGACFVYAGIHLGLLMPLYLFALPREPERPMPAKPEQAQAAVGSPDVQTARASGLLFILVALTITVSSMISALLSVHLLTILQARDIALAAAVALGATVGPAQVGARVIEMAISRYHHPIWTKLASTVFVAAGVGALWAGLPLISAALIFYGAGIGIESIARGTLPLALFGEERYAVVMGRIAMPSLIAQAAAPSVGAVLIDRFGADATLGMLLAVALTNVALVTVLFAILPTSARRHQPA</sequence>
<reference evidence="6 7" key="1">
    <citation type="submission" date="2020-08" db="EMBL/GenBank/DDBJ databases">
        <title>Genomic Encyclopedia of Type Strains, Phase IV (KMG-IV): sequencing the most valuable type-strain genomes for metagenomic binning, comparative biology and taxonomic classification.</title>
        <authorList>
            <person name="Goeker M."/>
        </authorList>
    </citation>
    <scope>NUCLEOTIDE SEQUENCE [LARGE SCALE GENOMIC DNA]</scope>
    <source>
        <strain evidence="6 7">DSM 28760</strain>
    </source>
</reference>
<dbReference type="InterPro" id="IPR011701">
    <property type="entry name" value="MFS"/>
</dbReference>
<dbReference type="SUPFAM" id="SSF103473">
    <property type="entry name" value="MFS general substrate transporter"/>
    <property type="match status" value="1"/>
</dbReference>
<dbReference type="RefSeq" id="WP_246375049.1">
    <property type="nucleotide sequence ID" value="NZ_JACICC010000009.1"/>
</dbReference>
<keyword evidence="1 4" id="KW-0812">Transmembrane</keyword>
<keyword evidence="7" id="KW-1185">Reference proteome</keyword>
<feature type="transmembrane region" description="Helical" evidence="4">
    <location>
        <begin position="257"/>
        <end position="279"/>
    </location>
</feature>
<feature type="transmembrane region" description="Helical" evidence="4">
    <location>
        <begin position="84"/>
        <end position="101"/>
    </location>
</feature>
<feature type="transmembrane region" description="Helical" evidence="4">
    <location>
        <begin position="170"/>
        <end position="192"/>
    </location>
</feature>
<feature type="transmembrane region" description="Helical" evidence="4">
    <location>
        <begin position="225"/>
        <end position="251"/>
    </location>
</feature>
<dbReference type="Pfam" id="PF07690">
    <property type="entry name" value="MFS_1"/>
    <property type="match status" value="1"/>
</dbReference>
<dbReference type="GO" id="GO:0022857">
    <property type="term" value="F:transmembrane transporter activity"/>
    <property type="evidence" value="ECO:0007669"/>
    <property type="project" value="InterPro"/>
</dbReference>
<organism evidence="6 7">
    <name type="scientific">Pseudochelatococcus contaminans</name>
    <dbReference type="NCBI Taxonomy" id="1538103"/>
    <lineage>
        <taxon>Bacteria</taxon>
        <taxon>Pseudomonadati</taxon>
        <taxon>Pseudomonadota</taxon>
        <taxon>Alphaproteobacteria</taxon>
        <taxon>Hyphomicrobiales</taxon>
        <taxon>Chelatococcaceae</taxon>
        <taxon>Pseudochelatococcus</taxon>
    </lineage>
</organism>
<evidence type="ECO:0000256" key="3">
    <source>
        <dbReference type="ARBA" id="ARBA00023136"/>
    </source>
</evidence>
<keyword evidence="3 4" id="KW-0472">Membrane</keyword>
<feature type="transmembrane region" description="Helical" evidence="4">
    <location>
        <begin position="143"/>
        <end position="164"/>
    </location>
</feature>
<evidence type="ECO:0000313" key="6">
    <source>
        <dbReference type="EMBL" id="MBB3810919.1"/>
    </source>
</evidence>
<proteinExistence type="predicted"/>
<feature type="transmembrane region" description="Helical" evidence="4">
    <location>
        <begin position="51"/>
        <end position="72"/>
    </location>
</feature>
<protein>
    <submittedName>
        <fullName evidence="6">MFS family permease</fullName>
    </submittedName>
</protein>
<feature type="domain" description="Major facilitator superfamily (MFS) profile" evidence="5">
    <location>
        <begin position="1"/>
        <end position="404"/>
    </location>
</feature>
<dbReference type="InterPro" id="IPR020846">
    <property type="entry name" value="MFS_dom"/>
</dbReference>
<evidence type="ECO:0000256" key="2">
    <source>
        <dbReference type="ARBA" id="ARBA00022989"/>
    </source>
</evidence>
<feature type="transmembrane region" description="Helical" evidence="4">
    <location>
        <begin position="383"/>
        <end position="401"/>
    </location>
</feature>
<dbReference type="PANTHER" id="PTHR11360:SF308">
    <property type="entry name" value="BLL3089 PROTEIN"/>
    <property type="match status" value="1"/>
</dbReference>
<dbReference type="EMBL" id="JACICC010000009">
    <property type="protein sequence ID" value="MBB3810919.1"/>
    <property type="molecule type" value="Genomic_DNA"/>
</dbReference>
<feature type="transmembrane region" description="Helical" evidence="4">
    <location>
        <begin position="107"/>
        <end position="131"/>
    </location>
</feature>
<gene>
    <name evidence="6" type="ORF">FHS81_003029</name>
</gene>
<dbReference type="PROSITE" id="PS50850">
    <property type="entry name" value="MFS"/>
    <property type="match status" value="1"/>
</dbReference>
<evidence type="ECO:0000256" key="4">
    <source>
        <dbReference type="SAM" id="Phobius"/>
    </source>
</evidence>
<feature type="transmembrane region" description="Helical" evidence="4">
    <location>
        <begin position="20"/>
        <end position="45"/>
    </location>
</feature>
<dbReference type="InterPro" id="IPR036259">
    <property type="entry name" value="MFS_trans_sf"/>
</dbReference>
<dbReference type="Proteomes" id="UP000537592">
    <property type="component" value="Unassembled WGS sequence"/>
</dbReference>
<evidence type="ECO:0000259" key="5">
    <source>
        <dbReference type="PROSITE" id="PS50850"/>
    </source>
</evidence>
<dbReference type="Gene3D" id="1.20.1250.20">
    <property type="entry name" value="MFS general substrate transporter like domains"/>
    <property type="match status" value="1"/>
</dbReference>
<comment type="caution">
    <text evidence="6">The sequence shown here is derived from an EMBL/GenBank/DDBJ whole genome shotgun (WGS) entry which is preliminary data.</text>
</comment>
<keyword evidence="2 4" id="KW-1133">Transmembrane helix</keyword>
<evidence type="ECO:0000256" key="1">
    <source>
        <dbReference type="ARBA" id="ARBA00022692"/>
    </source>
</evidence>
<evidence type="ECO:0000313" key="7">
    <source>
        <dbReference type="Proteomes" id="UP000537592"/>
    </source>
</evidence>